<dbReference type="InterPro" id="IPR023155">
    <property type="entry name" value="Cyt_c-552/4"/>
</dbReference>
<sequence length="388" mass="44504">MRWWLALLLFNPAMPTWAWPTTAFLSHYWHRPVPIGGPSPPHWPAFETALSARACGQCHISQYREWRKSRHALAMGPGVIGQLAQAGLGRWAFVRGCLSCHAPARRQWREVKAALAGQPLATLARQGVTCADCHVRHYQRFGPPLEPYLAAGRIVHNGFTPSRDFMRSRFCISCHQFHRDGARLHGALLENVYGEWRKSRYAREGVTCQSCHMPDGRHNFYGIHNPRFVRRALTIRFRAQPRIAHHALIARLVITNSGVGHDFPTYTTPEVIATVWQRCARHVCPGSVRRLVIARRISLDLKHQYFDTRIKPGQSRELSYDVKRAAHATALAARIMVYPDAAYVRFFRAYLVRYTLTASERRTIQRALARDQHSDYVLWQADRPLAPR</sequence>
<dbReference type="RefSeq" id="WP_141689318.1">
    <property type="nucleotide sequence ID" value="NZ_CP080624.1"/>
</dbReference>
<name>A0A1C2G055_9GAMM</name>
<evidence type="ECO:0000313" key="2">
    <source>
        <dbReference type="EMBL" id="RCN56449.1"/>
    </source>
</evidence>
<evidence type="ECO:0000313" key="3">
    <source>
        <dbReference type="Proteomes" id="UP000253250"/>
    </source>
</evidence>
<dbReference type="Proteomes" id="UP000253250">
    <property type="component" value="Unassembled WGS sequence"/>
</dbReference>
<dbReference type="SUPFAM" id="SSF48695">
    <property type="entry name" value="Multiheme cytochromes"/>
    <property type="match status" value="1"/>
</dbReference>
<dbReference type="InterPro" id="IPR051829">
    <property type="entry name" value="Multiheme_Cytochr_ET"/>
</dbReference>
<dbReference type="OrthoDB" id="9814800at2"/>
<comment type="caution">
    <text evidence="2">The sequence shown here is derived from an EMBL/GenBank/DDBJ whole genome shotgun (WGS) entry which is preliminary data.</text>
</comment>
<keyword evidence="1" id="KW-0732">Signal</keyword>
<proteinExistence type="predicted"/>
<keyword evidence="3" id="KW-1185">Reference proteome</keyword>
<protein>
    <submittedName>
        <fullName evidence="2">Uncharacterized protein</fullName>
    </submittedName>
</protein>
<dbReference type="Pfam" id="PF13435">
    <property type="entry name" value="Cytochrome_C554"/>
    <property type="match status" value="1"/>
</dbReference>
<dbReference type="EMBL" id="PSYR01000002">
    <property type="protein sequence ID" value="RCN56449.1"/>
    <property type="molecule type" value="Genomic_DNA"/>
</dbReference>
<dbReference type="STRING" id="163359.A9R16_14250"/>
<evidence type="ECO:0000256" key="1">
    <source>
        <dbReference type="ARBA" id="ARBA00022729"/>
    </source>
</evidence>
<organism evidence="2 3">
    <name type="scientific">Acidiferrobacter thiooxydans</name>
    <dbReference type="NCBI Taxonomy" id="163359"/>
    <lineage>
        <taxon>Bacteria</taxon>
        <taxon>Pseudomonadati</taxon>
        <taxon>Pseudomonadota</taxon>
        <taxon>Gammaproteobacteria</taxon>
        <taxon>Acidiferrobacterales</taxon>
        <taxon>Acidiferrobacteraceae</taxon>
        <taxon>Acidiferrobacter</taxon>
    </lineage>
</organism>
<reference evidence="2 3" key="1">
    <citation type="submission" date="2018-02" db="EMBL/GenBank/DDBJ databases">
        <title>Insights into the biology of acidophilic members of the Acidiferrobacteraceae family derived from comparative genomic analyses.</title>
        <authorList>
            <person name="Issotta F."/>
            <person name="Thyssen C."/>
            <person name="Mena C."/>
            <person name="Moya A."/>
            <person name="Bellenberg S."/>
            <person name="Sproer C."/>
            <person name="Covarrubias P.C."/>
            <person name="Sand W."/>
            <person name="Quatrini R."/>
            <person name="Vera M."/>
        </authorList>
    </citation>
    <scope>NUCLEOTIDE SEQUENCE [LARGE SCALE GENOMIC DNA]</scope>
    <source>
        <strain evidence="3">m-1</strain>
    </source>
</reference>
<dbReference type="InterPro" id="IPR036280">
    <property type="entry name" value="Multihaem_cyt_sf"/>
</dbReference>
<dbReference type="AlphaFoldDB" id="A0A1C2G055"/>
<dbReference type="Gene3D" id="1.10.1130.10">
    <property type="entry name" value="Flavocytochrome C3, Chain A"/>
    <property type="match status" value="1"/>
</dbReference>
<accession>A0A1C2G055</accession>
<gene>
    <name evidence="2" type="ORF">C4900_11595</name>
</gene>
<dbReference type="PANTHER" id="PTHR35038">
    <property type="entry name" value="DISSIMILATORY SULFITE REDUCTASE SIRA"/>
    <property type="match status" value="1"/>
</dbReference>